<keyword evidence="2" id="KW-1185">Reference proteome</keyword>
<evidence type="ECO:0000313" key="1">
    <source>
        <dbReference type="EMBL" id="GFS06882.1"/>
    </source>
</evidence>
<reference evidence="1 2" key="1">
    <citation type="journal article" date="2021" name="Elife">
        <title>Chloroplast acquisition without the gene transfer in kleptoplastic sea slugs, Plakobranchus ocellatus.</title>
        <authorList>
            <person name="Maeda T."/>
            <person name="Takahashi S."/>
            <person name="Yoshida T."/>
            <person name="Shimamura S."/>
            <person name="Takaki Y."/>
            <person name="Nagai Y."/>
            <person name="Toyoda A."/>
            <person name="Suzuki Y."/>
            <person name="Arimoto A."/>
            <person name="Ishii H."/>
            <person name="Satoh N."/>
            <person name="Nishiyama T."/>
            <person name="Hasebe M."/>
            <person name="Maruyama T."/>
            <person name="Minagawa J."/>
            <person name="Obokata J."/>
            <person name="Shigenobu S."/>
        </authorList>
    </citation>
    <scope>NUCLEOTIDE SEQUENCE [LARGE SCALE GENOMIC DNA]</scope>
</reference>
<dbReference type="EMBL" id="BMAT01013157">
    <property type="protein sequence ID" value="GFS06882.1"/>
    <property type="molecule type" value="Genomic_DNA"/>
</dbReference>
<dbReference type="Proteomes" id="UP000762676">
    <property type="component" value="Unassembled WGS sequence"/>
</dbReference>
<accession>A0AAV4ID25</accession>
<proteinExistence type="predicted"/>
<sequence>MYWEIFKYSFIPRVNLVDTRVRSLRSCGSSADNRTAIKGGQSTVAKVYCKTMRGKEIGSQDRLRDISYPKCLRKTCVFVVKFEKDRSFALSCDSRPVGRHKIWAASFLAIDE</sequence>
<name>A0AAV4ID25_9GAST</name>
<comment type="caution">
    <text evidence="1">The sequence shown here is derived from an EMBL/GenBank/DDBJ whole genome shotgun (WGS) entry which is preliminary data.</text>
</comment>
<evidence type="ECO:0000313" key="2">
    <source>
        <dbReference type="Proteomes" id="UP000762676"/>
    </source>
</evidence>
<organism evidence="1 2">
    <name type="scientific">Elysia marginata</name>
    <dbReference type="NCBI Taxonomy" id="1093978"/>
    <lineage>
        <taxon>Eukaryota</taxon>
        <taxon>Metazoa</taxon>
        <taxon>Spiralia</taxon>
        <taxon>Lophotrochozoa</taxon>
        <taxon>Mollusca</taxon>
        <taxon>Gastropoda</taxon>
        <taxon>Heterobranchia</taxon>
        <taxon>Euthyneura</taxon>
        <taxon>Panpulmonata</taxon>
        <taxon>Sacoglossa</taxon>
        <taxon>Placobranchoidea</taxon>
        <taxon>Plakobranchidae</taxon>
        <taxon>Elysia</taxon>
    </lineage>
</organism>
<dbReference type="AlphaFoldDB" id="A0AAV4ID25"/>
<gene>
    <name evidence="1" type="ORF">ElyMa_006556500</name>
</gene>
<protein>
    <submittedName>
        <fullName evidence="1">Uncharacterized protein</fullName>
    </submittedName>
</protein>